<accession>A0ABX4HZW6</accession>
<organism evidence="4 5">
    <name type="scientific">Microbulbifer flavimaris</name>
    <dbReference type="NCBI Taxonomy" id="1781068"/>
    <lineage>
        <taxon>Bacteria</taxon>
        <taxon>Pseudomonadati</taxon>
        <taxon>Pseudomonadota</taxon>
        <taxon>Gammaproteobacteria</taxon>
        <taxon>Cellvibrionales</taxon>
        <taxon>Microbulbiferaceae</taxon>
        <taxon>Microbulbifer</taxon>
    </lineage>
</organism>
<evidence type="ECO:0000313" key="4">
    <source>
        <dbReference type="EMBL" id="PCO05697.1"/>
    </source>
</evidence>
<sequence length="174" mass="18604">MNNKYWGNPMRKITTGAAALLLACSAGVNAQSQGTAYWGATAGLMDIDFRNADSPINVGLRGGYTLPSGWGFEAEYTNSLISGEADVFDNDVDVDVQTLAGYGTYRSYGDIYFKGRFGLLYEDVTVGSASSDDTGISLGGGIGLDMSPNTNVELEYTMIEEDIGFWSGTMTLTF</sequence>
<dbReference type="Pfam" id="PF13505">
    <property type="entry name" value="OMP_b-brl"/>
    <property type="match status" value="1"/>
</dbReference>
<dbReference type="InterPro" id="IPR011250">
    <property type="entry name" value="OMP/PagP_B-barrel"/>
</dbReference>
<protein>
    <recommendedName>
        <fullName evidence="3">Outer membrane protein beta-barrel domain-containing protein</fullName>
    </recommendedName>
</protein>
<dbReference type="PROSITE" id="PS51257">
    <property type="entry name" value="PROKAR_LIPOPROTEIN"/>
    <property type="match status" value="1"/>
</dbReference>
<evidence type="ECO:0000256" key="2">
    <source>
        <dbReference type="SAM" id="SignalP"/>
    </source>
</evidence>
<dbReference type="Proteomes" id="UP000218427">
    <property type="component" value="Unassembled WGS sequence"/>
</dbReference>
<dbReference type="SUPFAM" id="SSF56925">
    <property type="entry name" value="OMPA-like"/>
    <property type="match status" value="1"/>
</dbReference>
<feature type="signal peptide" evidence="2">
    <location>
        <begin position="1"/>
        <end position="30"/>
    </location>
</feature>
<name>A0ABX4HZW6_9GAMM</name>
<comment type="caution">
    <text evidence="4">The sequence shown here is derived from an EMBL/GenBank/DDBJ whole genome shotgun (WGS) entry which is preliminary data.</text>
</comment>
<gene>
    <name evidence="4" type="ORF">AWR36_006690</name>
</gene>
<proteinExistence type="predicted"/>
<keyword evidence="5" id="KW-1185">Reference proteome</keyword>
<dbReference type="InterPro" id="IPR027385">
    <property type="entry name" value="Beta-barrel_OMP"/>
</dbReference>
<dbReference type="Gene3D" id="2.40.160.20">
    <property type="match status" value="1"/>
</dbReference>
<evidence type="ECO:0000313" key="5">
    <source>
        <dbReference type="Proteomes" id="UP000218427"/>
    </source>
</evidence>
<feature type="chain" id="PRO_5047309007" description="Outer membrane protein beta-barrel domain-containing protein" evidence="2">
    <location>
        <begin position="31"/>
        <end position="174"/>
    </location>
</feature>
<evidence type="ECO:0000256" key="1">
    <source>
        <dbReference type="ARBA" id="ARBA00022729"/>
    </source>
</evidence>
<reference evidence="4" key="1">
    <citation type="submission" date="2017-08" db="EMBL/GenBank/DDBJ databases">
        <title>Microbulbifer marisrubri sp. nov., a halophilic alphaproteobacterium isolated from marine sediment of the Yellow Sea, China.</title>
        <authorList>
            <person name="Zhang G."/>
            <person name="Xiong Q."/>
        </authorList>
    </citation>
    <scope>NUCLEOTIDE SEQUENCE [LARGE SCALE GENOMIC DNA]</scope>
    <source>
        <strain evidence="4">WRN-8</strain>
    </source>
</reference>
<feature type="domain" description="Outer membrane protein beta-barrel" evidence="3">
    <location>
        <begin position="17"/>
        <end position="160"/>
    </location>
</feature>
<dbReference type="EMBL" id="LRFG02000002">
    <property type="protein sequence ID" value="PCO05697.1"/>
    <property type="molecule type" value="Genomic_DNA"/>
</dbReference>
<keyword evidence="1 2" id="KW-0732">Signal</keyword>
<evidence type="ECO:0000259" key="3">
    <source>
        <dbReference type="Pfam" id="PF13505"/>
    </source>
</evidence>